<accession>A0A255G291</accession>
<dbReference type="AlphaFoldDB" id="A0A255G291"/>
<keyword evidence="3" id="KW-1185">Reference proteome</keyword>
<evidence type="ECO:0000256" key="1">
    <source>
        <dbReference type="SAM" id="MobiDB-lite"/>
    </source>
</evidence>
<comment type="caution">
    <text evidence="2">The sequence shown here is derived from an EMBL/GenBank/DDBJ whole genome shotgun (WGS) entry which is preliminary data.</text>
</comment>
<dbReference type="Proteomes" id="UP000215896">
    <property type="component" value="Unassembled WGS sequence"/>
</dbReference>
<gene>
    <name evidence="2" type="ORF">CGZ94_18255</name>
</gene>
<dbReference type="EMBL" id="NMVO01000017">
    <property type="protein sequence ID" value="OYO09602.1"/>
    <property type="molecule type" value="Genomic_DNA"/>
</dbReference>
<evidence type="ECO:0000313" key="3">
    <source>
        <dbReference type="Proteomes" id="UP000215896"/>
    </source>
</evidence>
<organism evidence="2 3">
    <name type="scientific">Enemella evansiae</name>
    <dbReference type="NCBI Taxonomy" id="2016499"/>
    <lineage>
        <taxon>Bacteria</taxon>
        <taxon>Bacillati</taxon>
        <taxon>Actinomycetota</taxon>
        <taxon>Actinomycetes</taxon>
        <taxon>Propionibacteriales</taxon>
        <taxon>Propionibacteriaceae</taxon>
        <taxon>Enemella</taxon>
    </lineage>
</organism>
<dbReference type="RefSeq" id="WP_094406593.1">
    <property type="nucleotide sequence ID" value="NZ_NMVO01000017.1"/>
</dbReference>
<proteinExistence type="predicted"/>
<reference evidence="2 3" key="1">
    <citation type="submission" date="2017-07" db="EMBL/GenBank/DDBJ databases">
        <title>Draft whole genome sequences of clinical Proprionibacteriaceae strains.</title>
        <authorList>
            <person name="Bernier A.-M."/>
            <person name="Bernard K."/>
            <person name="Domingo M.-C."/>
        </authorList>
    </citation>
    <scope>NUCLEOTIDE SEQUENCE [LARGE SCALE GENOMIC DNA]</scope>
    <source>
        <strain evidence="2 3">NML 030167</strain>
    </source>
</reference>
<name>A0A255G291_9ACTN</name>
<evidence type="ECO:0000313" key="2">
    <source>
        <dbReference type="EMBL" id="OYO09602.1"/>
    </source>
</evidence>
<protein>
    <submittedName>
        <fullName evidence="2">Uncharacterized protein</fullName>
    </submittedName>
</protein>
<sequence length="129" mass="12962">MMIVAGTIGVEMTAGGMTAGGMIAVEMTAAGMIAVETTGVRMTGVEMIVAGTIGVKTTGVGMTGVTDGRVAGRRATGTSDAVLIARTDSARARAPKLPRTIGSPAVWSVPRRTNPTSPRISICVSSRAG</sequence>
<feature type="region of interest" description="Disordered" evidence="1">
    <location>
        <begin position="93"/>
        <end position="118"/>
    </location>
</feature>